<proteinExistence type="predicted"/>
<gene>
    <name evidence="2" type="ORF">SISNIDRAFT_475046</name>
</gene>
<evidence type="ECO:0000259" key="1">
    <source>
        <dbReference type="Pfam" id="PF14214"/>
    </source>
</evidence>
<reference evidence="2 3" key="1">
    <citation type="journal article" date="2016" name="Mol. Biol. Evol.">
        <title>Comparative Genomics of Early-Diverging Mushroom-Forming Fungi Provides Insights into the Origins of Lignocellulose Decay Capabilities.</title>
        <authorList>
            <person name="Nagy L.G."/>
            <person name="Riley R."/>
            <person name="Tritt A."/>
            <person name="Adam C."/>
            <person name="Daum C."/>
            <person name="Floudas D."/>
            <person name="Sun H."/>
            <person name="Yadav J.S."/>
            <person name="Pangilinan J."/>
            <person name="Larsson K.H."/>
            <person name="Matsuura K."/>
            <person name="Barry K."/>
            <person name="Labutti K."/>
            <person name="Kuo R."/>
            <person name="Ohm R.A."/>
            <person name="Bhattacharya S.S."/>
            <person name="Shirouzu T."/>
            <person name="Yoshinaga Y."/>
            <person name="Martin F.M."/>
            <person name="Grigoriev I.V."/>
            <person name="Hibbett D.S."/>
        </authorList>
    </citation>
    <scope>NUCLEOTIDE SEQUENCE [LARGE SCALE GENOMIC DNA]</scope>
    <source>
        <strain evidence="2 3">HHB9708</strain>
    </source>
</reference>
<protein>
    <recommendedName>
        <fullName evidence="1">Helitron helicase-like domain-containing protein</fullName>
    </recommendedName>
</protein>
<evidence type="ECO:0000313" key="3">
    <source>
        <dbReference type="Proteomes" id="UP000076722"/>
    </source>
</evidence>
<accession>A0A164SGX0</accession>
<sequence length="335" mass="37943">MKTFIEHVLGHSPNRQKLGVFGKVAAYYGCVEAQGRGSLHCHMMVWIKGGMDPNAIRQRINELHDEEFCRRLITYLDDCIINEVPPKPPDVSEDQNPLGHPCQRFGDSCPDEEPARQLDIHNLVKECQTHRHEKTCYKYWKGPPEPKKCRFDLDPDNVKLASEIDDNGNILLRAVDGMINNYNRTILECVRCNMDVKFIASGPDAKAIMYYITDYVTKSPLSAHASYVALESAVKRLKDKEKVDTSSDSAAASLVQRCAFSMLSNQEMSAQQVASELLDLEDHFTSDRFRNLYWLQARSMVTDSASTGTVVEEAEESADSDEPSIDRLLDERTYI</sequence>
<keyword evidence="3" id="KW-1185">Reference proteome</keyword>
<evidence type="ECO:0000313" key="2">
    <source>
        <dbReference type="EMBL" id="KZS91468.1"/>
    </source>
</evidence>
<dbReference type="AlphaFoldDB" id="A0A164SGX0"/>
<dbReference type="Proteomes" id="UP000076722">
    <property type="component" value="Unassembled WGS sequence"/>
</dbReference>
<name>A0A164SGX0_9AGAM</name>
<dbReference type="InterPro" id="IPR025476">
    <property type="entry name" value="Helitron_helicase-like"/>
</dbReference>
<organism evidence="2 3">
    <name type="scientific">Sistotremastrum niveocremeum HHB9708</name>
    <dbReference type="NCBI Taxonomy" id="1314777"/>
    <lineage>
        <taxon>Eukaryota</taxon>
        <taxon>Fungi</taxon>
        <taxon>Dikarya</taxon>
        <taxon>Basidiomycota</taxon>
        <taxon>Agaricomycotina</taxon>
        <taxon>Agaricomycetes</taxon>
        <taxon>Sistotremastrales</taxon>
        <taxon>Sistotremastraceae</taxon>
        <taxon>Sertulicium</taxon>
        <taxon>Sertulicium niveocremeum</taxon>
    </lineage>
</organism>
<feature type="domain" description="Helitron helicase-like" evidence="1">
    <location>
        <begin position="2"/>
        <end position="45"/>
    </location>
</feature>
<dbReference type="Pfam" id="PF14214">
    <property type="entry name" value="Helitron_like_N"/>
    <property type="match status" value="1"/>
</dbReference>
<dbReference type="STRING" id="1314777.A0A164SGX0"/>
<dbReference type="EMBL" id="KV419415">
    <property type="protein sequence ID" value="KZS91468.1"/>
    <property type="molecule type" value="Genomic_DNA"/>
</dbReference>
<dbReference type="OrthoDB" id="10007484at2759"/>